<name>A0A3U3R7F9_SALET</name>
<protein>
    <submittedName>
        <fullName evidence="1">Uncharacterized protein</fullName>
    </submittedName>
</protein>
<sequence>MSAVYNLVRCSDGKTVFRFPAGGRYLVDTSNGLQSMRPLLDDEIIFTVESAARFLEKTGYRVIRRAGHV</sequence>
<dbReference type="AlphaFoldDB" id="A0A3U3R7F9"/>
<organism evidence="1">
    <name type="scientific">Salmonella enterica subsp. enterica serovar Give</name>
    <dbReference type="NCBI Taxonomy" id="46626"/>
    <lineage>
        <taxon>Bacteria</taxon>
        <taxon>Pseudomonadati</taxon>
        <taxon>Pseudomonadota</taxon>
        <taxon>Gammaproteobacteria</taxon>
        <taxon>Enterobacterales</taxon>
        <taxon>Enterobacteriaceae</taxon>
        <taxon>Salmonella</taxon>
    </lineage>
</organism>
<evidence type="ECO:0000313" key="2">
    <source>
        <dbReference type="EMBL" id="HAB2182614.1"/>
    </source>
</evidence>
<reference evidence="1" key="2">
    <citation type="submission" date="2019-10" db="EMBL/GenBank/DDBJ databases">
        <authorList>
            <consortium name="NCBI Pathogen Detection Project"/>
        </authorList>
    </citation>
    <scope>NUCLEOTIDE SEQUENCE</scope>
    <source>
        <strain evidence="1">Salmonella enterica</strain>
    </source>
</reference>
<gene>
    <name evidence="1" type="ORF">GB173_16255</name>
    <name evidence="2" type="ORF">GB201_20265</name>
</gene>
<reference evidence="1" key="1">
    <citation type="journal article" date="2018" name="Genome Biol.">
        <title>SKESA: strategic k-mer extension for scrupulous assemblies.</title>
        <authorList>
            <person name="Souvorov A."/>
            <person name="Agarwala R."/>
            <person name="Lipman D.J."/>
        </authorList>
    </citation>
    <scope>NUCLEOTIDE SEQUENCE</scope>
    <source>
        <strain evidence="1">Salmonella enterica</strain>
    </source>
</reference>
<accession>A0A3U3R7F9</accession>
<dbReference type="EMBL" id="DAAFYW010000006">
    <property type="protein sequence ID" value="HAB2078341.1"/>
    <property type="molecule type" value="Genomic_DNA"/>
</dbReference>
<evidence type="ECO:0000313" key="1">
    <source>
        <dbReference type="EMBL" id="HAB2078341.1"/>
    </source>
</evidence>
<dbReference type="RefSeq" id="WP_080090834.1">
    <property type="nucleotide sequence ID" value="NZ_JARAKW010000006.1"/>
</dbReference>
<comment type="caution">
    <text evidence="1">The sequence shown here is derived from an EMBL/GenBank/DDBJ whole genome shotgun (WGS) entry which is preliminary data.</text>
</comment>
<proteinExistence type="predicted"/>
<dbReference type="EMBL" id="DAAFZQ010000017">
    <property type="protein sequence ID" value="HAB2182614.1"/>
    <property type="molecule type" value="Genomic_DNA"/>
</dbReference>